<evidence type="ECO:0000256" key="10">
    <source>
        <dbReference type="SAM" id="MobiDB-lite"/>
    </source>
</evidence>
<evidence type="ECO:0000256" key="6">
    <source>
        <dbReference type="ARBA" id="ARBA00023054"/>
    </source>
</evidence>
<evidence type="ECO:0000256" key="4">
    <source>
        <dbReference type="ARBA" id="ARBA00021815"/>
    </source>
</evidence>
<evidence type="ECO:0000256" key="8">
    <source>
        <dbReference type="ARBA" id="ARBA00023273"/>
    </source>
</evidence>
<dbReference type="GO" id="GO:0097546">
    <property type="term" value="C:ciliary base"/>
    <property type="evidence" value="ECO:0007669"/>
    <property type="project" value="TreeGrafter"/>
</dbReference>
<comment type="similarity">
    <text evidence="3">Belongs to the CFAP36 family.</text>
</comment>
<keyword evidence="5" id="KW-0963">Cytoplasm</keyword>
<dbReference type="GO" id="GO:0005930">
    <property type="term" value="C:axoneme"/>
    <property type="evidence" value="ECO:0007669"/>
    <property type="project" value="TreeGrafter"/>
</dbReference>
<protein>
    <recommendedName>
        <fullName evidence="4">Cilia- and flagella-associated protein 36</fullName>
    </recommendedName>
    <alternativeName>
        <fullName evidence="9">Coiled-coil domain-containing protein 104</fullName>
    </alternativeName>
</protein>
<evidence type="ECO:0000256" key="9">
    <source>
        <dbReference type="ARBA" id="ARBA00031593"/>
    </source>
</evidence>
<dbReference type="PANTHER" id="PTHR21532">
    <property type="entry name" value="PHOSPHODIESTERASE HL"/>
    <property type="match status" value="1"/>
</dbReference>
<evidence type="ECO:0000256" key="5">
    <source>
        <dbReference type="ARBA" id="ARBA00022490"/>
    </source>
</evidence>
<feature type="region of interest" description="Disordered" evidence="10">
    <location>
        <begin position="1"/>
        <end position="33"/>
    </location>
</feature>
<evidence type="ECO:0000256" key="2">
    <source>
        <dbReference type="ARBA" id="ARBA00004496"/>
    </source>
</evidence>
<gene>
    <name evidence="12" type="ORF">PPAR1163_LOCUS18577</name>
</gene>
<proteinExistence type="inferred from homology"/>
<dbReference type="InterPro" id="IPR023379">
    <property type="entry name" value="BART_dom"/>
</dbReference>
<dbReference type="InterPro" id="IPR042541">
    <property type="entry name" value="BART_sf"/>
</dbReference>
<name>A0A7S1U8T2_9STRA</name>
<comment type="subcellular location">
    <subcellularLocation>
        <location evidence="1">Cell projection</location>
        <location evidence="1">Cilium</location>
    </subcellularLocation>
    <subcellularLocation>
        <location evidence="2">Cytoplasm</location>
    </subcellularLocation>
</comment>
<accession>A0A7S1U8T2</accession>
<reference evidence="12" key="1">
    <citation type="submission" date="2021-01" db="EMBL/GenBank/DDBJ databases">
        <authorList>
            <person name="Corre E."/>
            <person name="Pelletier E."/>
            <person name="Niang G."/>
            <person name="Scheremetjew M."/>
            <person name="Finn R."/>
            <person name="Kale V."/>
            <person name="Holt S."/>
            <person name="Cochrane G."/>
            <person name="Meng A."/>
            <person name="Brown T."/>
            <person name="Cohen L."/>
        </authorList>
    </citation>
    <scope>NUCLEOTIDE SEQUENCE</scope>
    <source>
        <strain evidence="12">CCMP2877</strain>
    </source>
</reference>
<evidence type="ECO:0000313" key="12">
    <source>
        <dbReference type="EMBL" id="CAD9260199.1"/>
    </source>
</evidence>
<evidence type="ECO:0000256" key="3">
    <source>
        <dbReference type="ARBA" id="ARBA00007460"/>
    </source>
</evidence>
<feature type="compositionally biased region" description="Acidic residues" evidence="10">
    <location>
        <begin position="17"/>
        <end position="33"/>
    </location>
</feature>
<feature type="domain" description="BART" evidence="11">
    <location>
        <begin position="35"/>
        <end position="159"/>
    </location>
</feature>
<dbReference type="Pfam" id="PF11527">
    <property type="entry name" value="ARL2_Bind_BART"/>
    <property type="match status" value="1"/>
</dbReference>
<keyword evidence="7" id="KW-0969">Cilium</keyword>
<dbReference type="PANTHER" id="PTHR21532:SF0">
    <property type="entry name" value="CILIA- AND FLAGELLA-ASSOCIATED PROTEIN 36"/>
    <property type="match status" value="1"/>
</dbReference>
<evidence type="ECO:0000256" key="7">
    <source>
        <dbReference type="ARBA" id="ARBA00023069"/>
    </source>
</evidence>
<dbReference type="Gene3D" id="1.20.1520.10">
    <property type="entry name" value="ADP-ribosylation factor-like 2-binding protein, domain"/>
    <property type="match status" value="1"/>
</dbReference>
<keyword evidence="6" id="KW-0175">Coiled coil</keyword>
<organism evidence="12">
    <name type="scientific">Phaeomonas parva</name>
    <dbReference type="NCBI Taxonomy" id="124430"/>
    <lineage>
        <taxon>Eukaryota</taxon>
        <taxon>Sar</taxon>
        <taxon>Stramenopiles</taxon>
        <taxon>Ochrophyta</taxon>
        <taxon>Pinguiophyceae</taxon>
        <taxon>Pinguiochrysidales</taxon>
        <taxon>Pinguiochrysidaceae</taxon>
        <taxon>Phaeomonas</taxon>
    </lineage>
</organism>
<evidence type="ECO:0000259" key="11">
    <source>
        <dbReference type="Pfam" id="PF11527"/>
    </source>
</evidence>
<keyword evidence="8" id="KW-0966">Cell projection</keyword>
<dbReference type="EMBL" id="HBGJ01029417">
    <property type="protein sequence ID" value="CAD9260199.1"/>
    <property type="molecule type" value="Transcribed_RNA"/>
</dbReference>
<sequence>MSDAKGVEPEAKYDAKDEPEEEPDPEDEDEGDWTETLLEKAVAFYMGRDLKEPLDRFAKDHARAFYDVADLDPDSEAVEHRLEWSELHREYLALFEHHLADFLAENNASEKEFYDECQWARQDMMEPLFSEHRHHWFVDWLLATLEYNHFFKKMQRVAKKQLEEEGDGKLADEEGKDYKK</sequence>
<feature type="compositionally biased region" description="Basic and acidic residues" evidence="10">
    <location>
        <begin position="1"/>
        <end position="16"/>
    </location>
</feature>
<evidence type="ECO:0000256" key="1">
    <source>
        <dbReference type="ARBA" id="ARBA00004138"/>
    </source>
</evidence>
<dbReference type="InterPro" id="IPR038888">
    <property type="entry name" value="CFAP36"/>
</dbReference>
<dbReference type="AlphaFoldDB" id="A0A7S1U8T2"/>